<organism evidence="1 2">
    <name type="scientific">Neophaeococcomyces mojaviensis</name>
    <dbReference type="NCBI Taxonomy" id="3383035"/>
    <lineage>
        <taxon>Eukaryota</taxon>
        <taxon>Fungi</taxon>
        <taxon>Dikarya</taxon>
        <taxon>Ascomycota</taxon>
        <taxon>Pezizomycotina</taxon>
        <taxon>Eurotiomycetes</taxon>
        <taxon>Chaetothyriomycetidae</taxon>
        <taxon>Chaetothyriales</taxon>
        <taxon>Chaetothyriales incertae sedis</taxon>
        <taxon>Neophaeococcomyces</taxon>
    </lineage>
</organism>
<dbReference type="EMBL" id="JAPDRQ010000208">
    <property type="protein sequence ID" value="KAJ9652246.1"/>
    <property type="molecule type" value="Genomic_DNA"/>
</dbReference>
<comment type="caution">
    <text evidence="1">The sequence shown here is derived from an EMBL/GenBank/DDBJ whole genome shotgun (WGS) entry which is preliminary data.</text>
</comment>
<dbReference type="Proteomes" id="UP001172386">
    <property type="component" value="Unassembled WGS sequence"/>
</dbReference>
<sequence>MFKAGLTDPGDPITAKEMTDVSPEAFGDAGKVDILQLHSEEKTDGSGQHRHRDVE</sequence>
<evidence type="ECO:0000313" key="1">
    <source>
        <dbReference type="EMBL" id="KAJ9652246.1"/>
    </source>
</evidence>
<evidence type="ECO:0000313" key="2">
    <source>
        <dbReference type="Proteomes" id="UP001172386"/>
    </source>
</evidence>
<name>A0ACC2ZX03_9EURO</name>
<reference evidence="1" key="1">
    <citation type="submission" date="2022-10" db="EMBL/GenBank/DDBJ databases">
        <title>Culturing micro-colonial fungi from biological soil crusts in the Mojave desert and describing Neophaeococcomyces mojavensis, and introducing the new genera and species Taxawa tesnikishii.</title>
        <authorList>
            <person name="Kurbessoian T."/>
            <person name="Stajich J.E."/>
        </authorList>
    </citation>
    <scope>NUCLEOTIDE SEQUENCE</scope>
    <source>
        <strain evidence="1">JES_112</strain>
    </source>
</reference>
<gene>
    <name evidence="1" type="ORF">H2198_008486</name>
</gene>
<accession>A0ACC2ZX03</accession>
<proteinExistence type="predicted"/>
<protein>
    <submittedName>
        <fullName evidence="1">Uncharacterized protein</fullName>
    </submittedName>
</protein>
<keyword evidence="2" id="KW-1185">Reference proteome</keyword>